<feature type="domain" description="Plastocyanin-like" evidence="8">
    <location>
        <begin position="266"/>
        <end position="381"/>
    </location>
</feature>
<evidence type="ECO:0000259" key="7">
    <source>
        <dbReference type="Pfam" id="PF00394"/>
    </source>
</evidence>
<organism evidence="9 10">
    <name type="scientific">Penicillium angulare</name>
    <dbReference type="NCBI Taxonomy" id="116970"/>
    <lineage>
        <taxon>Eukaryota</taxon>
        <taxon>Fungi</taxon>
        <taxon>Dikarya</taxon>
        <taxon>Ascomycota</taxon>
        <taxon>Pezizomycotina</taxon>
        <taxon>Eurotiomycetes</taxon>
        <taxon>Eurotiomycetidae</taxon>
        <taxon>Eurotiales</taxon>
        <taxon>Aspergillaceae</taxon>
        <taxon>Penicillium</taxon>
    </lineage>
</organism>
<keyword evidence="5" id="KW-0186">Copper</keyword>
<dbReference type="Proteomes" id="UP001149165">
    <property type="component" value="Unassembled WGS sequence"/>
</dbReference>
<gene>
    <name evidence="9" type="ORF">N7456_001412</name>
</gene>
<keyword evidence="4" id="KW-0560">Oxidoreductase</keyword>
<dbReference type="InterPro" id="IPR001117">
    <property type="entry name" value="Cu-oxidase_2nd"/>
</dbReference>
<evidence type="ECO:0000256" key="6">
    <source>
        <dbReference type="ARBA" id="ARBA00023180"/>
    </source>
</evidence>
<name>A0A9W9G6M8_9EURO</name>
<evidence type="ECO:0000313" key="9">
    <source>
        <dbReference type="EMBL" id="KAJ5112878.1"/>
    </source>
</evidence>
<evidence type="ECO:0000256" key="3">
    <source>
        <dbReference type="ARBA" id="ARBA00022737"/>
    </source>
</evidence>
<dbReference type="InterPro" id="IPR011706">
    <property type="entry name" value="Cu-oxidase_C"/>
</dbReference>
<accession>A0A9W9G6M8</accession>
<dbReference type="AlphaFoldDB" id="A0A9W9G6M8"/>
<dbReference type="SUPFAM" id="SSF49503">
    <property type="entry name" value="Cupredoxins"/>
    <property type="match status" value="2"/>
</dbReference>
<proteinExistence type="inferred from homology"/>
<dbReference type="PANTHER" id="PTHR11709:SF71">
    <property type="entry name" value="OXIDOREDUCTASE TPCJ"/>
    <property type="match status" value="1"/>
</dbReference>
<keyword evidence="3" id="KW-0677">Repeat</keyword>
<dbReference type="GO" id="GO:0005507">
    <property type="term" value="F:copper ion binding"/>
    <property type="evidence" value="ECO:0007669"/>
    <property type="project" value="InterPro"/>
</dbReference>
<evidence type="ECO:0000259" key="8">
    <source>
        <dbReference type="Pfam" id="PF07731"/>
    </source>
</evidence>
<keyword evidence="10" id="KW-1185">Reference proteome</keyword>
<dbReference type="InterPro" id="IPR008972">
    <property type="entry name" value="Cupredoxin"/>
</dbReference>
<dbReference type="GO" id="GO:0016491">
    <property type="term" value="F:oxidoreductase activity"/>
    <property type="evidence" value="ECO:0007669"/>
    <property type="project" value="UniProtKB-KW"/>
</dbReference>
<reference evidence="9" key="1">
    <citation type="submission" date="2022-11" db="EMBL/GenBank/DDBJ databases">
        <authorList>
            <person name="Petersen C."/>
        </authorList>
    </citation>
    <scope>NUCLEOTIDE SEQUENCE</scope>
    <source>
        <strain evidence="9">IBT 30069</strain>
    </source>
</reference>
<evidence type="ECO:0000313" key="10">
    <source>
        <dbReference type="Proteomes" id="UP001149165"/>
    </source>
</evidence>
<dbReference type="PANTHER" id="PTHR11709">
    <property type="entry name" value="MULTI-COPPER OXIDASE"/>
    <property type="match status" value="1"/>
</dbReference>
<evidence type="ECO:0000256" key="2">
    <source>
        <dbReference type="ARBA" id="ARBA00022723"/>
    </source>
</evidence>
<evidence type="ECO:0000256" key="5">
    <source>
        <dbReference type="ARBA" id="ARBA00023008"/>
    </source>
</evidence>
<reference evidence="9" key="2">
    <citation type="journal article" date="2023" name="IMA Fungus">
        <title>Comparative genomic study of the Penicillium genus elucidates a diverse pangenome and 15 lateral gene transfer events.</title>
        <authorList>
            <person name="Petersen C."/>
            <person name="Sorensen T."/>
            <person name="Nielsen M.R."/>
            <person name="Sondergaard T.E."/>
            <person name="Sorensen J.L."/>
            <person name="Fitzpatrick D.A."/>
            <person name="Frisvad J.C."/>
            <person name="Nielsen K.L."/>
        </authorList>
    </citation>
    <scope>NUCLEOTIDE SEQUENCE</scope>
    <source>
        <strain evidence="9">IBT 30069</strain>
    </source>
</reference>
<keyword evidence="2" id="KW-0479">Metal-binding</keyword>
<evidence type="ECO:0000256" key="1">
    <source>
        <dbReference type="ARBA" id="ARBA00010609"/>
    </source>
</evidence>
<evidence type="ECO:0000256" key="4">
    <source>
        <dbReference type="ARBA" id="ARBA00023002"/>
    </source>
</evidence>
<feature type="domain" description="Plastocyanin-like" evidence="7">
    <location>
        <begin position="29"/>
        <end position="186"/>
    </location>
</feature>
<dbReference type="InterPro" id="IPR045087">
    <property type="entry name" value="Cu-oxidase_fam"/>
</dbReference>
<dbReference type="CDD" id="cd13880">
    <property type="entry name" value="CuRO_2_MaLCC_like"/>
    <property type="match status" value="1"/>
</dbReference>
<protein>
    <submittedName>
        <fullName evidence="9">Uncharacterized protein</fullName>
    </submittedName>
</protein>
<dbReference type="Gene3D" id="2.60.40.420">
    <property type="entry name" value="Cupredoxins - blue copper proteins"/>
    <property type="match status" value="2"/>
</dbReference>
<dbReference type="FunFam" id="2.60.40.420:FF:000038">
    <property type="entry name" value="Extracellular dihydrogeodin oxidase/laccase"/>
    <property type="match status" value="1"/>
</dbReference>
<sequence length="417" mass="47393">MVLQLADGLYGPIVIHGPSTSNYDVDLGPVFITDWFHETAFQIWEKKTRYGGFPVRQNADPQNGLTNGTNTYPCKGSDDSACLGTGHRSETIFEKGKKYRIRIIDAAVDGWMKFSIDGHKLIVIAADFVPIIPYETESVILTSGQRYDVIVEANQDSGNYWMRAIYQTACNELYMENDDIKGIIRYKDSPNTLDPTTGQWASITDSCGDESYANLVPYVHKTVGGTNDQHNLDVGWFYETDLVYHWALNTKALTIDWGKPTNLLIYKNESVLSTDYNIYEIPSDAHWTYWVIQDLGLVDAYHPFHLYGHDFYILAQGLGLYSSIIPLNRNNPPRRDTATMSGDGYLVIAFENDNPGSWLMHCHIAWHASQSLALQFVEKPKEISKLVEPVALEFQKTCQNWDIYYNRSQYQQDDSGI</sequence>
<dbReference type="OrthoDB" id="2121828at2759"/>
<dbReference type="Pfam" id="PF07731">
    <property type="entry name" value="Cu-oxidase_2"/>
    <property type="match status" value="1"/>
</dbReference>
<dbReference type="Pfam" id="PF00394">
    <property type="entry name" value="Cu-oxidase"/>
    <property type="match status" value="1"/>
</dbReference>
<keyword evidence="6" id="KW-0325">Glycoprotein</keyword>
<comment type="similarity">
    <text evidence="1">Belongs to the multicopper oxidase family.</text>
</comment>
<dbReference type="CDD" id="cd13901">
    <property type="entry name" value="CuRO_3_MaLCC_like"/>
    <property type="match status" value="1"/>
</dbReference>
<comment type="caution">
    <text evidence="9">The sequence shown here is derived from an EMBL/GenBank/DDBJ whole genome shotgun (WGS) entry which is preliminary data.</text>
</comment>
<dbReference type="EMBL" id="JAPQKH010000002">
    <property type="protein sequence ID" value="KAJ5112878.1"/>
    <property type="molecule type" value="Genomic_DNA"/>
</dbReference>